<dbReference type="EMBL" id="CP036272">
    <property type="protein sequence ID" value="QDT62367.1"/>
    <property type="molecule type" value="Genomic_DNA"/>
</dbReference>
<keyword evidence="1" id="KW-0812">Transmembrane</keyword>
<protein>
    <submittedName>
        <fullName evidence="2">Uncharacterized protein</fullName>
    </submittedName>
</protein>
<dbReference type="RefSeq" id="WP_145277087.1">
    <property type="nucleotide sequence ID" value="NZ_CP036272.1"/>
</dbReference>
<keyword evidence="3" id="KW-1185">Reference proteome</keyword>
<sequence length="326" mass="36356">MKDEIRIKLSVGLIVVAVIHAVLLGGVFTALHQRPAAQKQVDWSLPSSPPVTPEVGRIEKLEIPPTVNLPAQAEMKQQIFRRRCNPCQPTVVQPSYSVPTVTVQPATPSVPIVVTPTKPIATPKSEKKRYQLALFVGSDAKSKRLLDWFNKDPKLIKFKSSCEFQVYTSSNALYRSRYQEIVPISQFPVVLFQDSTGGHVHAAGHTMLPETAAELYSDLQHSFGLYEQTREAQQTGAIRERGYSWDDAISPTMQLSSEDCPDGYCPVEPSDRWRPFDRDTERDRLFDRDSDGRNALIWAGAGELATLALIVVAIILLGFILIKRGM</sequence>
<gene>
    <name evidence="2" type="ORF">SV7mr_49150</name>
</gene>
<keyword evidence="1" id="KW-0472">Membrane</keyword>
<evidence type="ECO:0000313" key="3">
    <source>
        <dbReference type="Proteomes" id="UP000315003"/>
    </source>
</evidence>
<feature type="transmembrane region" description="Helical" evidence="1">
    <location>
        <begin position="12"/>
        <end position="31"/>
    </location>
</feature>
<organism evidence="2 3">
    <name type="scientific">Stieleria bergensis</name>
    <dbReference type="NCBI Taxonomy" id="2528025"/>
    <lineage>
        <taxon>Bacteria</taxon>
        <taxon>Pseudomonadati</taxon>
        <taxon>Planctomycetota</taxon>
        <taxon>Planctomycetia</taxon>
        <taxon>Pirellulales</taxon>
        <taxon>Pirellulaceae</taxon>
        <taxon>Stieleria</taxon>
    </lineage>
</organism>
<reference evidence="2 3" key="1">
    <citation type="submission" date="2019-02" db="EMBL/GenBank/DDBJ databases">
        <title>Deep-cultivation of Planctomycetes and their phenomic and genomic characterization uncovers novel biology.</title>
        <authorList>
            <person name="Wiegand S."/>
            <person name="Jogler M."/>
            <person name="Boedeker C."/>
            <person name="Pinto D."/>
            <person name="Vollmers J."/>
            <person name="Rivas-Marin E."/>
            <person name="Kohn T."/>
            <person name="Peeters S.H."/>
            <person name="Heuer A."/>
            <person name="Rast P."/>
            <person name="Oberbeckmann S."/>
            <person name="Bunk B."/>
            <person name="Jeske O."/>
            <person name="Meyerdierks A."/>
            <person name="Storesund J.E."/>
            <person name="Kallscheuer N."/>
            <person name="Luecker S."/>
            <person name="Lage O.M."/>
            <person name="Pohl T."/>
            <person name="Merkel B.J."/>
            <person name="Hornburger P."/>
            <person name="Mueller R.-W."/>
            <person name="Bruemmer F."/>
            <person name="Labrenz M."/>
            <person name="Spormann A.M."/>
            <person name="Op den Camp H."/>
            <person name="Overmann J."/>
            <person name="Amann R."/>
            <person name="Jetten M.S.M."/>
            <person name="Mascher T."/>
            <person name="Medema M.H."/>
            <person name="Devos D.P."/>
            <person name="Kaster A.-K."/>
            <person name="Ovreas L."/>
            <person name="Rohde M."/>
            <person name="Galperin M.Y."/>
            <person name="Jogler C."/>
        </authorList>
    </citation>
    <scope>NUCLEOTIDE SEQUENCE [LARGE SCALE GENOMIC DNA]</scope>
    <source>
        <strain evidence="2 3">SV_7m_r</strain>
    </source>
</reference>
<evidence type="ECO:0000256" key="1">
    <source>
        <dbReference type="SAM" id="Phobius"/>
    </source>
</evidence>
<name>A0A517T1W3_9BACT</name>
<feature type="transmembrane region" description="Helical" evidence="1">
    <location>
        <begin position="295"/>
        <end position="322"/>
    </location>
</feature>
<evidence type="ECO:0000313" key="2">
    <source>
        <dbReference type="EMBL" id="QDT62367.1"/>
    </source>
</evidence>
<dbReference type="Proteomes" id="UP000315003">
    <property type="component" value="Chromosome"/>
</dbReference>
<dbReference type="AlphaFoldDB" id="A0A517T1W3"/>
<dbReference type="OrthoDB" id="245078at2"/>
<keyword evidence="1" id="KW-1133">Transmembrane helix</keyword>
<proteinExistence type="predicted"/>
<accession>A0A517T1W3</accession>